<evidence type="ECO:0000256" key="1">
    <source>
        <dbReference type="ARBA" id="ARBA00004141"/>
    </source>
</evidence>
<organism evidence="16 17">
    <name type="scientific">Magnetospirillum sulfuroxidans</name>
    <dbReference type="NCBI Taxonomy" id="611300"/>
    <lineage>
        <taxon>Bacteria</taxon>
        <taxon>Pseudomonadati</taxon>
        <taxon>Pseudomonadota</taxon>
        <taxon>Alphaproteobacteria</taxon>
        <taxon>Rhodospirillales</taxon>
        <taxon>Rhodospirillaceae</taxon>
        <taxon>Magnetospirillum</taxon>
    </lineage>
</organism>
<evidence type="ECO:0000256" key="12">
    <source>
        <dbReference type="ARBA" id="ARBA00023136"/>
    </source>
</evidence>
<evidence type="ECO:0000313" key="17">
    <source>
        <dbReference type="Proteomes" id="UP000680714"/>
    </source>
</evidence>
<dbReference type="InterPro" id="IPR053951">
    <property type="entry name" value="K_trans_N"/>
</dbReference>
<dbReference type="RefSeq" id="WP_211546748.1">
    <property type="nucleotide sequence ID" value="NZ_JAGTUF010000003.1"/>
</dbReference>
<evidence type="ECO:0000256" key="6">
    <source>
        <dbReference type="ARBA" id="ARBA00022538"/>
    </source>
</evidence>
<evidence type="ECO:0000256" key="5">
    <source>
        <dbReference type="ARBA" id="ARBA00022519"/>
    </source>
</evidence>
<gene>
    <name evidence="13" type="primary">kup</name>
    <name evidence="16" type="ORF">KEC16_05750</name>
</gene>
<keyword evidence="11 13" id="KW-0406">Ion transport</keyword>
<comment type="catalytic activity">
    <reaction evidence="13">
        <text>K(+)(in) + H(+)(in) = K(+)(out) + H(+)(out)</text>
        <dbReference type="Rhea" id="RHEA:28490"/>
        <dbReference type="ChEBI" id="CHEBI:15378"/>
        <dbReference type="ChEBI" id="CHEBI:29103"/>
    </reaction>
</comment>
<dbReference type="Pfam" id="PF02705">
    <property type="entry name" value="K_trans"/>
    <property type="match status" value="1"/>
</dbReference>
<keyword evidence="10 13" id="KW-1133">Transmembrane helix</keyword>
<dbReference type="HAMAP" id="MF_01522">
    <property type="entry name" value="Kup"/>
    <property type="match status" value="1"/>
</dbReference>
<keyword evidence="7 13" id="KW-0812">Transmembrane</keyword>
<evidence type="ECO:0000256" key="11">
    <source>
        <dbReference type="ARBA" id="ARBA00023065"/>
    </source>
</evidence>
<evidence type="ECO:0000256" key="3">
    <source>
        <dbReference type="ARBA" id="ARBA00022448"/>
    </source>
</evidence>
<feature type="transmembrane region" description="Helical" evidence="13">
    <location>
        <begin position="341"/>
        <end position="362"/>
    </location>
</feature>
<dbReference type="Proteomes" id="UP000680714">
    <property type="component" value="Unassembled WGS sequence"/>
</dbReference>
<feature type="transmembrane region" description="Helical" evidence="13">
    <location>
        <begin position="215"/>
        <end position="237"/>
    </location>
</feature>
<feature type="transmembrane region" description="Helical" evidence="13">
    <location>
        <begin position="101"/>
        <end position="123"/>
    </location>
</feature>
<dbReference type="PANTHER" id="PTHR30540">
    <property type="entry name" value="OSMOTIC STRESS POTASSIUM TRANSPORTER"/>
    <property type="match status" value="1"/>
</dbReference>
<dbReference type="PANTHER" id="PTHR30540:SF79">
    <property type="entry name" value="LOW AFFINITY POTASSIUM TRANSPORT SYSTEM PROTEIN KUP"/>
    <property type="match status" value="1"/>
</dbReference>
<comment type="function">
    <text evidence="13">Transport of potassium into the cell. Likely operates as a K(+):H(+) symporter.</text>
</comment>
<feature type="transmembrane region" description="Helical" evidence="13">
    <location>
        <begin position="249"/>
        <end position="271"/>
    </location>
</feature>
<dbReference type="InterPro" id="IPR023051">
    <property type="entry name" value="Kup"/>
</dbReference>
<evidence type="ECO:0000256" key="4">
    <source>
        <dbReference type="ARBA" id="ARBA00022475"/>
    </source>
</evidence>
<comment type="caution">
    <text evidence="16">The sequence shown here is derived from an EMBL/GenBank/DDBJ whole genome shotgun (WGS) entry which is preliminary data.</text>
</comment>
<keyword evidence="5" id="KW-0997">Cell inner membrane</keyword>
<feature type="transmembrane region" description="Helical" evidence="13">
    <location>
        <begin position="12"/>
        <end position="32"/>
    </location>
</feature>
<accession>A0ABS5I9X6</accession>
<evidence type="ECO:0000259" key="14">
    <source>
        <dbReference type="Pfam" id="PF02705"/>
    </source>
</evidence>
<dbReference type="EMBL" id="JAGTUF010000003">
    <property type="protein sequence ID" value="MBR9971210.1"/>
    <property type="molecule type" value="Genomic_DNA"/>
</dbReference>
<feature type="transmembrane region" description="Helical" evidence="13">
    <location>
        <begin position="291"/>
        <end position="320"/>
    </location>
</feature>
<keyword evidence="9 13" id="KW-0630">Potassium</keyword>
<feature type="domain" description="K+ potassium transporter integral membrane" evidence="14">
    <location>
        <begin position="14"/>
        <end position="467"/>
    </location>
</feature>
<evidence type="ECO:0000259" key="15">
    <source>
        <dbReference type="Pfam" id="PF22776"/>
    </source>
</evidence>
<feature type="transmembrane region" description="Helical" evidence="13">
    <location>
        <begin position="368"/>
        <end position="394"/>
    </location>
</feature>
<feature type="domain" description="K+ potassium transporter C-terminal" evidence="15">
    <location>
        <begin position="477"/>
        <end position="627"/>
    </location>
</feature>
<protein>
    <recommendedName>
        <fullName evidence="13">Probable potassium transport system protein Kup</fullName>
    </recommendedName>
</protein>
<dbReference type="InterPro" id="IPR053952">
    <property type="entry name" value="K_trans_C"/>
</dbReference>
<comment type="similarity">
    <text evidence="2 13">Belongs to the HAK/KUP transporter (TC 2.A.72) family.</text>
</comment>
<feature type="transmembrane region" description="Helical" evidence="13">
    <location>
        <begin position="427"/>
        <end position="444"/>
    </location>
</feature>
<keyword evidence="4 13" id="KW-1003">Cell membrane</keyword>
<feature type="transmembrane region" description="Helical" evidence="13">
    <location>
        <begin position="401"/>
        <end position="421"/>
    </location>
</feature>
<reference evidence="16 17" key="1">
    <citation type="submission" date="2021-04" db="EMBL/GenBank/DDBJ databases">
        <title>Magnetospirillum sulfuroxidans sp. nov., a facultative chemolithoautotrophic sulfur-oxidizing alphaproteobacterium isolated from freshwater sediment and proposals for Paramagetospirillum gen. nov., and Magnetospirillaceae fam. nov.</title>
        <authorList>
            <person name="Koziaeva V."/>
            <person name="Geelhoed J.S."/>
            <person name="Sorokin D.Y."/>
            <person name="Grouzdev D.S."/>
        </authorList>
    </citation>
    <scope>NUCLEOTIDE SEQUENCE [LARGE SCALE GENOMIC DNA]</scope>
    <source>
        <strain evidence="16 17">J10</strain>
    </source>
</reference>
<evidence type="ECO:0000256" key="10">
    <source>
        <dbReference type="ARBA" id="ARBA00022989"/>
    </source>
</evidence>
<evidence type="ECO:0000313" key="16">
    <source>
        <dbReference type="EMBL" id="MBR9971210.1"/>
    </source>
</evidence>
<evidence type="ECO:0000256" key="8">
    <source>
        <dbReference type="ARBA" id="ARBA00022847"/>
    </source>
</evidence>
<keyword evidence="17" id="KW-1185">Reference proteome</keyword>
<evidence type="ECO:0000256" key="2">
    <source>
        <dbReference type="ARBA" id="ARBA00007019"/>
    </source>
</evidence>
<evidence type="ECO:0000256" key="7">
    <source>
        <dbReference type="ARBA" id="ARBA00022692"/>
    </source>
</evidence>
<name>A0ABS5I9X6_9PROT</name>
<keyword evidence="8 13" id="KW-0769">Symport</keyword>
<dbReference type="Pfam" id="PF22776">
    <property type="entry name" value="K_trans_C"/>
    <property type="match status" value="1"/>
</dbReference>
<keyword evidence="6 13" id="KW-0633">Potassium transport</keyword>
<sequence>MNSEHAPRRNVFALMFGAIGIVFGDIGTSPLYAMKETFAGHHPLTLDRLHVFGVLSLMFWSIMLVVSVKYVAFIMRADNRGEGGSLALLALASRATQGRNALGALVVTLGIFAAALFYGDAVITPAISILSAVEGLQVVAPAMQDYVIPLTLVIVVVLFLIQRHGTDAVGKVFGPVMLVWFAVLAITGMRNIGLTPEVLKALSPHWAILFLANDGWTGFLALGSVVLAVTGAEALYADMGHFGKIPIRMAWYLVALPALLLQYFGQGALLLARPQSIDNPFFSMAPAWAGIPLLILATFATIIASQAVISGAFSVTRQAIQLGYLPRMTIIHTSAHEIGQVYLPVMNWMLLVVVVGLIFGFQSSSNLAAAYGIAVTGTMIITTALAGIVMVLNWKWRVRRVIVLMGVFMVLELAFFLANSTKIPHGGWFPLAIGVVIFVLLTTWKQGRALLLAKLSTEAMPVEDFVAALSDRVVRVPGTAIFLTGAREGVPLALLHNMKHNKVLHERVILMTVAIEEVPMVGPERRLEAMVVAPGIQRLILRFGFMEDLNIPKTLAHARTDQLGFFYEPMAISYFLSRETIIASATPGMAPWREELFAWMARSATNAMDFFHLPSNRVVELGAQVEI</sequence>
<evidence type="ECO:0000256" key="9">
    <source>
        <dbReference type="ARBA" id="ARBA00022958"/>
    </source>
</evidence>
<comment type="subcellular location">
    <subcellularLocation>
        <location evidence="13">Cell membrane</location>
        <topology evidence="13">Multi-pass membrane protein</topology>
    </subcellularLocation>
    <subcellularLocation>
        <location evidence="1">Membrane</location>
        <topology evidence="1">Multi-pass membrane protein</topology>
    </subcellularLocation>
</comment>
<feature type="transmembrane region" description="Helical" evidence="13">
    <location>
        <begin position="52"/>
        <end position="72"/>
    </location>
</feature>
<evidence type="ECO:0000256" key="13">
    <source>
        <dbReference type="HAMAP-Rule" id="MF_01522"/>
    </source>
</evidence>
<keyword evidence="12 13" id="KW-0472">Membrane</keyword>
<dbReference type="InterPro" id="IPR003855">
    <property type="entry name" value="K+_transporter"/>
</dbReference>
<feature type="transmembrane region" description="Helical" evidence="13">
    <location>
        <begin position="173"/>
        <end position="195"/>
    </location>
</feature>
<feature type="transmembrane region" description="Helical" evidence="13">
    <location>
        <begin position="143"/>
        <end position="161"/>
    </location>
</feature>
<proteinExistence type="inferred from homology"/>
<keyword evidence="3 13" id="KW-0813">Transport</keyword>